<keyword evidence="3" id="KW-1185">Reference proteome</keyword>
<dbReference type="STRING" id="517719.SAMN05421762_1509"/>
<gene>
    <name evidence="2" type="ORF">SAMN05421762_1509</name>
</gene>
<protein>
    <recommendedName>
        <fullName evidence="4">Thioredoxin family protein</fullName>
    </recommendedName>
</protein>
<dbReference type="AlphaFoldDB" id="A0A1I1KJ27"/>
<evidence type="ECO:0000313" key="2">
    <source>
        <dbReference type="EMBL" id="SFC60575.1"/>
    </source>
</evidence>
<dbReference type="RefSeq" id="WP_322788141.1">
    <property type="nucleotide sequence ID" value="NZ_FNZG01000003.1"/>
</dbReference>
<feature type="region of interest" description="Disordered" evidence="1">
    <location>
        <begin position="147"/>
        <end position="184"/>
    </location>
</feature>
<accession>A0A1I1KJ27</accession>
<dbReference type="EMBL" id="FOLX01000001">
    <property type="protein sequence ID" value="SFC60575.1"/>
    <property type="molecule type" value="Genomic_DNA"/>
</dbReference>
<organism evidence="2 3">
    <name type="scientific">Pseudooceanicola nitratireducens</name>
    <dbReference type="NCBI Taxonomy" id="517719"/>
    <lineage>
        <taxon>Bacteria</taxon>
        <taxon>Pseudomonadati</taxon>
        <taxon>Pseudomonadota</taxon>
        <taxon>Alphaproteobacteria</taxon>
        <taxon>Rhodobacterales</taxon>
        <taxon>Paracoccaceae</taxon>
        <taxon>Pseudooceanicola</taxon>
    </lineage>
</organism>
<evidence type="ECO:0000256" key="1">
    <source>
        <dbReference type="SAM" id="MobiDB-lite"/>
    </source>
</evidence>
<name>A0A1I1KJ27_9RHOB</name>
<evidence type="ECO:0000313" key="3">
    <source>
        <dbReference type="Proteomes" id="UP000231644"/>
    </source>
</evidence>
<sequence length="184" mass="19276">MIRATLPLYLATYVAKVPLRAARRAAARAGAVTGVKAGLMAGLMALPAWAAELVMVEQPGCAYCAAWDRDIAPIYPKTAIGAFAPLRRADLHDGPPAGTTYAYPARFTPTFILLDDAGAEIGRIEGYPGEDFFWPLLERLAAEKAGFDPGLVPSTGPSTGPEATPAGHDSPAETTALAPRPSED</sequence>
<dbReference type="Proteomes" id="UP000231644">
    <property type="component" value="Unassembled WGS sequence"/>
</dbReference>
<proteinExistence type="predicted"/>
<dbReference type="Gene3D" id="3.40.30.10">
    <property type="entry name" value="Glutaredoxin"/>
    <property type="match status" value="1"/>
</dbReference>
<dbReference type="SUPFAM" id="SSF52833">
    <property type="entry name" value="Thioredoxin-like"/>
    <property type="match status" value="1"/>
</dbReference>
<reference evidence="2 3" key="1">
    <citation type="submission" date="2016-10" db="EMBL/GenBank/DDBJ databases">
        <authorList>
            <person name="de Groot N.N."/>
        </authorList>
    </citation>
    <scope>NUCLEOTIDE SEQUENCE [LARGE SCALE GENOMIC DNA]</scope>
    <source>
        <strain evidence="2 3">DSM 29619</strain>
    </source>
</reference>
<dbReference type="InterPro" id="IPR036249">
    <property type="entry name" value="Thioredoxin-like_sf"/>
</dbReference>
<evidence type="ECO:0008006" key="4">
    <source>
        <dbReference type="Google" id="ProtNLM"/>
    </source>
</evidence>